<gene>
    <name evidence="5" type="ORF">BDA96_05G079900</name>
</gene>
<accession>A0A921UEQ2</accession>
<dbReference type="InterPro" id="IPR036404">
    <property type="entry name" value="Jacalin-like_lectin_dom_sf"/>
</dbReference>
<dbReference type="Gene3D" id="2.100.10.30">
    <property type="entry name" value="Jacalin-like lectin domain"/>
    <property type="match status" value="1"/>
</dbReference>
<organism evidence="5 6">
    <name type="scientific">Sorghum bicolor</name>
    <name type="common">Sorghum</name>
    <name type="synonym">Sorghum vulgare</name>
    <dbReference type="NCBI Taxonomy" id="4558"/>
    <lineage>
        <taxon>Eukaryota</taxon>
        <taxon>Viridiplantae</taxon>
        <taxon>Streptophyta</taxon>
        <taxon>Embryophyta</taxon>
        <taxon>Tracheophyta</taxon>
        <taxon>Spermatophyta</taxon>
        <taxon>Magnoliopsida</taxon>
        <taxon>Liliopsida</taxon>
        <taxon>Poales</taxon>
        <taxon>Poaceae</taxon>
        <taxon>PACMAD clade</taxon>
        <taxon>Panicoideae</taxon>
        <taxon>Andropogonodae</taxon>
        <taxon>Andropogoneae</taxon>
        <taxon>Sorghinae</taxon>
        <taxon>Sorghum</taxon>
    </lineage>
</organism>
<name>A0A921UEQ2_SORBI</name>
<evidence type="ECO:0000259" key="4">
    <source>
        <dbReference type="PROSITE" id="PS51752"/>
    </source>
</evidence>
<evidence type="ECO:0000256" key="1">
    <source>
        <dbReference type="ARBA" id="ARBA00022734"/>
    </source>
</evidence>
<sequence>MAAPTATRLPSNIKINEAPPQSSATRYELRITSLYLHHRGSPDPNPSHATLLSPNGAVGFGATVANNYAIYDGPDPIANALIARAQGLQMRTGDTWSTTFNIVFETERLKGSTLQVMGVGIEDGDQWAILSGTGQFTMAQGFIKKKLHSYVTDGTIIELDLYAVFQPTKVNLITEAPKGGSGGTYREPKAVPHRLEAIKIREGAVVCSIEYTFLDRYGEKHTEGPWGGDSSPYVSIVKLDAEEFIEEVSGTIGKHDGLDAVVTSLKFVTNRRTFGPYGKPSGNPFTLPEKQDGSVVGFVARTGKYVDAIGVIMRP</sequence>
<dbReference type="SUPFAM" id="SSF51101">
    <property type="entry name" value="Mannose-binding lectins"/>
    <property type="match status" value="1"/>
</dbReference>
<comment type="similarity">
    <text evidence="2">Belongs to the plant dirigent protein family.</text>
</comment>
<dbReference type="CDD" id="cd09612">
    <property type="entry name" value="Jacalin"/>
    <property type="match status" value="1"/>
</dbReference>
<dbReference type="SMART" id="SM00915">
    <property type="entry name" value="Jacalin"/>
    <property type="match status" value="1"/>
</dbReference>
<feature type="domain" description="Jacalin-type lectin" evidence="4">
    <location>
        <begin position="172"/>
        <end position="315"/>
    </location>
</feature>
<keyword evidence="1" id="KW-0430">Lectin</keyword>
<comment type="subunit">
    <text evidence="2">Homodimer.</text>
</comment>
<evidence type="ECO:0000313" key="5">
    <source>
        <dbReference type="EMBL" id="KAG0529227.1"/>
    </source>
</evidence>
<reference evidence="5" key="1">
    <citation type="journal article" date="2019" name="BMC Genomics">
        <title>A new reference genome for Sorghum bicolor reveals high levels of sequence similarity between sweet and grain genotypes: implications for the genetics of sugar metabolism.</title>
        <authorList>
            <person name="Cooper E.A."/>
            <person name="Brenton Z.W."/>
            <person name="Flinn B.S."/>
            <person name="Jenkins J."/>
            <person name="Shu S."/>
            <person name="Flowers D."/>
            <person name="Luo F."/>
            <person name="Wang Y."/>
            <person name="Xia P."/>
            <person name="Barry K."/>
            <person name="Daum C."/>
            <person name="Lipzen A."/>
            <person name="Yoshinaga Y."/>
            <person name="Schmutz J."/>
            <person name="Saski C."/>
            <person name="Vermerris W."/>
            <person name="Kresovich S."/>
        </authorList>
    </citation>
    <scope>NUCLEOTIDE SEQUENCE</scope>
</reference>
<dbReference type="Pfam" id="PF03018">
    <property type="entry name" value="Dirigent"/>
    <property type="match status" value="1"/>
</dbReference>
<dbReference type="PROSITE" id="PS51752">
    <property type="entry name" value="JACALIN_LECTIN"/>
    <property type="match status" value="1"/>
</dbReference>
<dbReference type="GO" id="GO:0048046">
    <property type="term" value="C:apoplast"/>
    <property type="evidence" value="ECO:0007669"/>
    <property type="project" value="UniProtKB-SubCell"/>
</dbReference>
<proteinExistence type="inferred from homology"/>
<evidence type="ECO:0000256" key="2">
    <source>
        <dbReference type="RuleBase" id="RU363099"/>
    </source>
</evidence>
<evidence type="ECO:0000256" key="3">
    <source>
        <dbReference type="SAM" id="MobiDB-lite"/>
    </source>
</evidence>
<protein>
    <recommendedName>
        <fullName evidence="2">Dirigent protein</fullName>
    </recommendedName>
</protein>
<dbReference type="GO" id="GO:0030246">
    <property type="term" value="F:carbohydrate binding"/>
    <property type="evidence" value="ECO:0007669"/>
    <property type="project" value="UniProtKB-KW"/>
</dbReference>
<reference evidence="5" key="2">
    <citation type="submission" date="2020-10" db="EMBL/GenBank/DDBJ databases">
        <authorList>
            <person name="Cooper E.A."/>
            <person name="Brenton Z.W."/>
            <person name="Flinn B.S."/>
            <person name="Jenkins J."/>
            <person name="Shu S."/>
            <person name="Flowers D."/>
            <person name="Luo F."/>
            <person name="Wang Y."/>
            <person name="Xia P."/>
            <person name="Barry K."/>
            <person name="Daum C."/>
            <person name="Lipzen A."/>
            <person name="Yoshinaga Y."/>
            <person name="Schmutz J."/>
            <person name="Saski C."/>
            <person name="Vermerris W."/>
            <person name="Kresovich S."/>
        </authorList>
    </citation>
    <scope>NUCLEOTIDE SEQUENCE</scope>
</reference>
<keyword evidence="2" id="KW-0964">Secreted</keyword>
<evidence type="ECO:0000313" key="6">
    <source>
        <dbReference type="Proteomes" id="UP000807115"/>
    </source>
</evidence>
<keyword evidence="2" id="KW-0052">Apoplast</keyword>
<feature type="compositionally biased region" description="Polar residues" evidence="3">
    <location>
        <begin position="8"/>
        <end position="22"/>
    </location>
</feature>
<dbReference type="PANTHER" id="PTHR46506">
    <property type="entry name" value="OS05G0143600 PROTEIN"/>
    <property type="match status" value="1"/>
</dbReference>
<dbReference type="AlphaFoldDB" id="A0A921UEQ2"/>
<dbReference type="EMBL" id="CM027684">
    <property type="protein sequence ID" value="KAG0529227.1"/>
    <property type="molecule type" value="Genomic_DNA"/>
</dbReference>
<dbReference type="InterPro" id="IPR033734">
    <property type="entry name" value="Jacalin-like_lectin_dom_plant"/>
</dbReference>
<dbReference type="Pfam" id="PF01419">
    <property type="entry name" value="Jacalin"/>
    <property type="match status" value="1"/>
</dbReference>
<comment type="function">
    <text evidence="2">Dirigent proteins impart stereoselectivity on the phenoxy radical-coupling reaction, yielding optically active lignans from two molecules of coniferyl alcohol in the biosynthesis of lignans, flavonolignans, and alkaloids and thus plays a central role in plant secondary metabolism.</text>
</comment>
<dbReference type="InterPro" id="IPR004265">
    <property type="entry name" value="Dirigent"/>
</dbReference>
<comment type="caution">
    <text evidence="5">The sequence shown here is derived from an EMBL/GenBank/DDBJ whole genome shotgun (WGS) entry which is preliminary data.</text>
</comment>
<comment type="subcellular location">
    <subcellularLocation>
        <location evidence="2">Secreted</location>
        <location evidence="2">Extracellular space</location>
        <location evidence="2">Apoplast</location>
    </subcellularLocation>
</comment>
<feature type="region of interest" description="Disordered" evidence="3">
    <location>
        <begin position="1"/>
        <end position="22"/>
    </location>
</feature>
<dbReference type="Proteomes" id="UP000807115">
    <property type="component" value="Chromosome 5"/>
</dbReference>
<dbReference type="InterPro" id="IPR001229">
    <property type="entry name" value="Jacalin-like_lectin_dom"/>
</dbReference>